<dbReference type="Proteomes" id="UP001500121">
    <property type="component" value="Unassembled WGS sequence"/>
</dbReference>
<feature type="domain" description="DUF8094" evidence="3">
    <location>
        <begin position="280"/>
        <end position="576"/>
    </location>
</feature>
<feature type="compositionally biased region" description="Low complexity" evidence="1">
    <location>
        <begin position="227"/>
        <end position="237"/>
    </location>
</feature>
<proteinExistence type="predicted"/>
<keyword evidence="2" id="KW-0812">Transmembrane</keyword>
<feature type="transmembrane region" description="Helical" evidence="2">
    <location>
        <begin position="247"/>
        <end position="267"/>
    </location>
</feature>
<feature type="compositionally biased region" description="Basic residues" evidence="1">
    <location>
        <begin position="205"/>
        <end position="217"/>
    </location>
</feature>
<protein>
    <recommendedName>
        <fullName evidence="3">DUF8094 domain-containing protein</fullName>
    </recommendedName>
</protein>
<dbReference type="InterPro" id="IPR058407">
    <property type="entry name" value="DUF8094"/>
</dbReference>
<dbReference type="Pfam" id="PF26366">
    <property type="entry name" value="DUF8094"/>
    <property type="match status" value="1"/>
</dbReference>
<evidence type="ECO:0000313" key="4">
    <source>
        <dbReference type="EMBL" id="GAA4746154.1"/>
    </source>
</evidence>
<reference evidence="5" key="1">
    <citation type="journal article" date="2019" name="Int. J. Syst. Evol. Microbiol.">
        <title>The Global Catalogue of Microorganisms (GCM) 10K type strain sequencing project: providing services to taxonomists for standard genome sequencing and annotation.</title>
        <authorList>
            <consortium name="The Broad Institute Genomics Platform"/>
            <consortium name="The Broad Institute Genome Sequencing Center for Infectious Disease"/>
            <person name="Wu L."/>
            <person name="Ma J."/>
        </authorList>
    </citation>
    <scope>NUCLEOTIDE SEQUENCE [LARGE SCALE GENOMIC DNA]</scope>
    <source>
        <strain evidence="5">JCM 19015</strain>
    </source>
</reference>
<keyword evidence="5" id="KW-1185">Reference proteome</keyword>
<dbReference type="EMBL" id="BAABLP010000003">
    <property type="protein sequence ID" value="GAA4746154.1"/>
    <property type="molecule type" value="Genomic_DNA"/>
</dbReference>
<sequence length="578" mass="60366">MRFAIALVTLLIAGVLVATGVAQRTVLKPADHVSVAAEVPSGVHYVLVPGDVLRSHDGAQGLHLAGASTTFAGYGRTSDVTAWLSGQRYAELQVDDRGELTKPVVRTAKVVAGLRGGTPDPDGADLWIDQKTGRRSLDWPLRLPASMSVLVASDGAAAAPSDLRLTWPVSTGTPFAVPLIIAGGALAVVGLLLYLWALVHVRRSRGPRRRPPGKMPKRPQPPKYRPQRPASAAPAPGRGRRSVRPRIALGSAVAAVLAGSLLVPAAAPAVAATKTPLASVTEDQAKRIVQRVAAVAAEADEARDAKRLADRFSGPALELRKAAYRIKAKDKKAGLPLAIPVEDTTMRLVLPEATAAWPRHLFAVVEQKGAKKPAPVALALVQQDPRADYKVEYSMGLIGGVKLPDLPSALDGASRLAATTPLLAVEPGNLAADYGAVLRDDQSDSAKEFLTKDDPLVEAVGEAAKKKIAKKLGSTAGITFKDLASDGDAESVLALSTADSGALVAVRLDEQWTVKPKRAGVTVKPSGGTRILSKTDSTAKGITSVYGYQLLFAVPSAGSGKPVVLLGYDQGLVSAKEL</sequence>
<keyword evidence="2" id="KW-1133">Transmembrane helix</keyword>
<comment type="caution">
    <text evidence="4">The sequence shown here is derived from an EMBL/GenBank/DDBJ whole genome shotgun (WGS) entry which is preliminary data.</text>
</comment>
<evidence type="ECO:0000259" key="3">
    <source>
        <dbReference type="Pfam" id="PF26366"/>
    </source>
</evidence>
<feature type="transmembrane region" description="Helical" evidence="2">
    <location>
        <begin position="175"/>
        <end position="199"/>
    </location>
</feature>
<accession>A0ABP8Z4Z4</accession>
<gene>
    <name evidence="4" type="ORF">GCM10025783_17550</name>
</gene>
<dbReference type="RefSeq" id="WP_345480751.1">
    <property type="nucleotide sequence ID" value="NZ_BAABLP010000003.1"/>
</dbReference>
<evidence type="ECO:0000256" key="1">
    <source>
        <dbReference type="SAM" id="MobiDB-lite"/>
    </source>
</evidence>
<evidence type="ECO:0000256" key="2">
    <source>
        <dbReference type="SAM" id="Phobius"/>
    </source>
</evidence>
<evidence type="ECO:0000313" key="5">
    <source>
        <dbReference type="Proteomes" id="UP001500121"/>
    </source>
</evidence>
<feature type="region of interest" description="Disordered" evidence="1">
    <location>
        <begin position="205"/>
        <end position="241"/>
    </location>
</feature>
<name>A0ABP8Z4Z4_9MICO</name>
<organism evidence="4 5">
    <name type="scientific">Amnibacterium soli</name>
    <dbReference type="NCBI Taxonomy" id="1282736"/>
    <lineage>
        <taxon>Bacteria</taxon>
        <taxon>Bacillati</taxon>
        <taxon>Actinomycetota</taxon>
        <taxon>Actinomycetes</taxon>
        <taxon>Micrococcales</taxon>
        <taxon>Microbacteriaceae</taxon>
        <taxon>Amnibacterium</taxon>
    </lineage>
</organism>
<keyword evidence="2" id="KW-0472">Membrane</keyword>